<protein>
    <submittedName>
        <fullName evidence="1">Uncharacterized protein</fullName>
    </submittedName>
</protein>
<evidence type="ECO:0000313" key="2">
    <source>
        <dbReference type="Proteomes" id="UP000000724"/>
    </source>
</evidence>
<proteinExistence type="predicted"/>
<dbReference type="AlphaFoldDB" id="B6HLD3"/>
<evidence type="ECO:0000313" key="1">
    <source>
        <dbReference type="EMBL" id="CAP96555.1"/>
    </source>
</evidence>
<dbReference type="HOGENOM" id="CLU_1768720_0_0_1"/>
<dbReference type="Proteomes" id="UP000000724">
    <property type="component" value="Contig Pc00c21"/>
</dbReference>
<sequence>MEFEGGNSADNLSWMIFKPEKFTEIALMQARDDSPDTEWRRKRHDWWSSKGLSEIFKTPVLSETEHPCKWLYDGHSLDSVFLHGHTAKRDMLLEIIDTHDSLFWDHRDKAAFYATSVMPRDFFNGIQVLRPSHCGLIPVIFATPAKI</sequence>
<reference evidence="1 2" key="1">
    <citation type="journal article" date="2008" name="Nat. Biotechnol.">
        <title>Genome sequencing and analysis of the filamentous fungus Penicillium chrysogenum.</title>
        <authorList>
            <person name="van den Berg M.A."/>
            <person name="Albang R."/>
            <person name="Albermann K."/>
            <person name="Badger J.H."/>
            <person name="Daran J.-M."/>
            <person name="Driessen A.J.M."/>
            <person name="Garcia-Estrada C."/>
            <person name="Fedorova N.D."/>
            <person name="Harris D.M."/>
            <person name="Heijne W.H.M."/>
            <person name="Joardar V.S."/>
            <person name="Kiel J.A.K.W."/>
            <person name="Kovalchuk A."/>
            <person name="Martin J.F."/>
            <person name="Nierman W.C."/>
            <person name="Nijland J.G."/>
            <person name="Pronk J.T."/>
            <person name="Roubos J.A."/>
            <person name="van der Klei I.J."/>
            <person name="van Peij N.N.M.E."/>
            <person name="Veenhuis M."/>
            <person name="von Doehren H."/>
            <person name="Wagner C."/>
            <person name="Wortman J.R."/>
            <person name="Bovenberg R.A.L."/>
        </authorList>
    </citation>
    <scope>NUCLEOTIDE SEQUENCE [LARGE SCALE GENOMIC DNA]</scope>
    <source>
        <strain evidence="2">ATCC 28089 / DSM 1075 / NRRL 1951 / Wisconsin 54-1255</strain>
    </source>
</reference>
<name>B6HLD3_PENRW</name>
<organism evidence="1 2">
    <name type="scientific">Penicillium rubens (strain ATCC 28089 / DSM 1075 / NRRL 1951 / Wisconsin 54-1255)</name>
    <name type="common">Penicillium chrysogenum</name>
    <dbReference type="NCBI Taxonomy" id="500485"/>
    <lineage>
        <taxon>Eukaryota</taxon>
        <taxon>Fungi</taxon>
        <taxon>Dikarya</taxon>
        <taxon>Ascomycota</taxon>
        <taxon>Pezizomycotina</taxon>
        <taxon>Eurotiomycetes</taxon>
        <taxon>Eurotiomycetidae</taxon>
        <taxon>Eurotiales</taxon>
        <taxon>Aspergillaceae</taxon>
        <taxon>Penicillium</taxon>
        <taxon>Penicillium chrysogenum species complex</taxon>
    </lineage>
</organism>
<dbReference type="VEuPathDB" id="FungiDB:PCH_Pc21g16580"/>
<dbReference type="EMBL" id="AM920436">
    <property type="protein sequence ID" value="CAP96555.1"/>
    <property type="molecule type" value="Genomic_DNA"/>
</dbReference>
<keyword evidence="2" id="KW-1185">Reference proteome</keyword>
<gene>
    <name evidence="1" type="ORF">Pc21g16580</name>
    <name evidence="1" type="ORF">PCH_Pc21g16580</name>
</gene>
<accession>B6HLD3</accession>